<dbReference type="AlphaFoldDB" id="A0A0X3PKN8"/>
<name>A0A0X3PKN8_SCHSO</name>
<reference evidence="1" key="1">
    <citation type="submission" date="2016-01" db="EMBL/GenBank/DDBJ databases">
        <title>Reference transcriptome for the parasite Schistocephalus solidus: insights into the molecular evolution of parasitism.</title>
        <authorList>
            <person name="Hebert F.O."/>
            <person name="Grambauer S."/>
            <person name="Barber I."/>
            <person name="Landry C.R."/>
            <person name="Aubin-Horth N."/>
        </authorList>
    </citation>
    <scope>NUCLEOTIDE SEQUENCE</scope>
</reference>
<evidence type="ECO:0000313" key="1">
    <source>
        <dbReference type="EMBL" id="JAP52304.1"/>
    </source>
</evidence>
<gene>
    <name evidence="1" type="ORF">TR117290</name>
</gene>
<protein>
    <submittedName>
        <fullName evidence="1">Uncharacterized protein</fullName>
    </submittedName>
</protein>
<sequence>MVRGLSASSGLNRLRSFSPSLMPTEILRQLAGGKSGRSDWCDVKTTFTPATYPFSSTHNKSVLCRRGSLLVLTKGSWLPSGTQCPEIMKQKLQYISTWAVRRVTHKPSIETYVRI</sequence>
<dbReference type="EMBL" id="GEEE01010921">
    <property type="protein sequence ID" value="JAP52304.1"/>
    <property type="molecule type" value="Transcribed_RNA"/>
</dbReference>
<proteinExistence type="predicted"/>
<organism evidence="1">
    <name type="scientific">Schistocephalus solidus</name>
    <name type="common">Tapeworm</name>
    <dbReference type="NCBI Taxonomy" id="70667"/>
    <lineage>
        <taxon>Eukaryota</taxon>
        <taxon>Metazoa</taxon>
        <taxon>Spiralia</taxon>
        <taxon>Lophotrochozoa</taxon>
        <taxon>Platyhelminthes</taxon>
        <taxon>Cestoda</taxon>
        <taxon>Eucestoda</taxon>
        <taxon>Diphyllobothriidea</taxon>
        <taxon>Diphyllobothriidae</taxon>
        <taxon>Schistocephalus</taxon>
    </lineage>
</organism>
<accession>A0A0X3PKN8</accession>